<comment type="caution">
    <text evidence="3">The sequence shown here is derived from an EMBL/GenBank/DDBJ whole genome shotgun (WGS) entry which is preliminary data.</text>
</comment>
<accession>A0A8X7NLG2</accession>
<dbReference type="Pfam" id="PF00076">
    <property type="entry name" value="RRM_1"/>
    <property type="match status" value="1"/>
</dbReference>
<evidence type="ECO:0000313" key="4">
    <source>
        <dbReference type="Proteomes" id="UP000590412"/>
    </source>
</evidence>
<sequence length="98" mass="11283">MYTHTNTTRTHMSLSYNFPIVSVKNVSFTTSPTQLFSTFSQYGRIYQIRHNPKEKGQYFVIYYDLPSAQSAAKELNGVNLDGRYLVTSIYGVDKSRIQ</sequence>
<dbReference type="InterPro" id="IPR035979">
    <property type="entry name" value="RBD_domain_sf"/>
</dbReference>
<dbReference type="InterPro" id="IPR012677">
    <property type="entry name" value="Nucleotide-bd_a/b_plait_sf"/>
</dbReference>
<dbReference type="EMBL" id="JABWAB010000006">
    <property type="protein sequence ID" value="KAF6048973.1"/>
    <property type="molecule type" value="Genomic_DNA"/>
</dbReference>
<dbReference type="InterPro" id="IPR000504">
    <property type="entry name" value="RRM_dom"/>
</dbReference>
<dbReference type="SUPFAM" id="SSF54928">
    <property type="entry name" value="RNA-binding domain, RBD"/>
    <property type="match status" value="1"/>
</dbReference>
<gene>
    <name evidence="3" type="ORF">FOB60_004356</name>
</gene>
<dbReference type="PROSITE" id="PS50102">
    <property type="entry name" value="RRM"/>
    <property type="match status" value="1"/>
</dbReference>
<name>A0A8X7NLG2_CANPA</name>
<organism evidence="3 4">
    <name type="scientific">Candida parapsilosis</name>
    <name type="common">Yeast</name>
    <dbReference type="NCBI Taxonomy" id="5480"/>
    <lineage>
        <taxon>Eukaryota</taxon>
        <taxon>Fungi</taxon>
        <taxon>Dikarya</taxon>
        <taxon>Ascomycota</taxon>
        <taxon>Saccharomycotina</taxon>
        <taxon>Pichiomycetes</taxon>
        <taxon>Debaryomycetaceae</taxon>
        <taxon>Candida/Lodderomyces clade</taxon>
        <taxon>Candida</taxon>
    </lineage>
</organism>
<dbReference type="Proteomes" id="UP000590412">
    <property type="component" value="Unassembled WGS sequence"/>
</dbReference>
<dbReference type="GO" id="GO:0003723">
    <property type="term" value="F:RNA binding"/>
    <property type="evidence" value="ECO:0007669"/>
    <property type="project" value="UniProtKB-UniRule"/>
</dbReference>
<protein>
    <submittedName>
        <fullName evidence="3">RNA recognition motif family protein</fullName>
    </submittedName>
</protein>
<reference evidence="3" key="1">
    <citation type="submission" date="2020-03" db="EMBL/GenBank/DDBJ databases">
        <title>FDA dAtabase for Regulatory Grade micrObial Sequences (FDA-ARGOS): Supporting development and validation of Infectious Disease Dx tests.</title>
        <authorList>
            <person name="Campos J."/>
            <person name="Goldberg B."/>
            <person name="Tallon L."/>
            <person name="Sadzewicz L."/>
            <person name="Vavikolanu K."/>
            <person name="Mehta A."/>
            <person name="Aluvathingal J."/>
            <person name="Nadendla S."/>
            <person name="Nandy P."/>
            <person name="Geyer C."/>
            <person name="Yan Y."/>
            <person name="Sichtig H."/>
        </authorList>
    </citation>
    <scope>NUCLEOTIDE SEQUENCE [LARGE SCALE GENOMIC DNA]</scope>
    <source>
        <strain evidence="3">FDAARGOS_652</strain>
    </source>
</reference>
<dbReference type="Gene3D" id="3.30.70.330">
    <property type="match status" value="1"/>
</dbReference>
<keyword evidence="1" id="KW-0694">RNA-binding</keyword>
<evidence type="ECO:0000259" key="2">
    <source>
        <dbReference type="PROSITE" id="PS50102"/>
    </source>
</evidence>
<proteinExistence type="predicted"/>
<dbReference type="SMART" id="SM00360">
    <property type="entry name" value="RRM"/>
    <property type="match status" value="1"/>
</dbReference>
<feature type="domain" description="RRM" evidence="2">
    <location>
        <begin position="19"/>
        <end position="85"/>
    </location>
</feature>
<evidence type="ECO:0000313" key="3">
    <source>
        <dbReference type="EMBL" id="KAF6048973.1"/>
    </source>
</evidence>
<evidence type="ECO:0000256" key="1">
    <source>
        <dbReference type="PROSITE-ProRule" id="PRU00176"/>
    </source>
</evidence>
<dbReference type="AlphaFoldDB" id="A0A8X7NLG2"/>